<protein>
    <submittedName>
        <fullName evidence="2">Uncharacterized protein</fullName>
    </submittedName>
</protein>
<dbReference type="Proteomes" id="UP000009376">
    <property type="component" value="Unassembled WGS sequence"/>
</dbReference>
<reference evidence="2 3" key="1">
    <citation type="journal article" date="2010" name="Proc. Natl. Acad. Sci. U.S.A.">
        <title>Enigmatic, ultrasmall, uncultivated Archaea.</title>
        <authorList>
            <person name="Baker B.J."/>
            <person name="Comolli L.R."/>
            <person name="Dick G.J."/>
            <person name="Hauser L.J."/>
            <person name="Hyatt D."/>
            <person name="Dill B.D."/>
            <person name="Land M.L."/>
            <person name="Verberkmoes N.C."/>
            <person name="Hettich R.L."/>
            <person name="Banfield J.F."/>
        </authorList>
    </citation>
    <scope>NUCLEOTIDE SEQUENCE [LARGE SCALE GENOMIC DNA]</scope>
</reference>
<sequence>MDDDLQVNNNQQINVITTESSKPSSKSHKLAIAVVIVLVIIVVGYISYTFNIGGFKTTTRGVSTSNISKSSPKPIIYTPLIQLISMSNPYENGYINNSSSGINTTDYLQNFMKLTGNGNNYSSLTSPSVINSLIGMVMSSSSKVYKLFYTTNPITNYYSATNKSIAVYSSLPTGGQDITSYKYVKGVYTNTLGVRSGISGFIATGFWSYLPAELSNKSDNATINSLLYAFSFMQDGFDLYAENTLGITVKPVILAAAYYNDTLLVDLDGVSPEHNSSTSVYINGKKEPYTQYYSLLLLKTKLNKGNNSLYVNYEGYNLSAELFANPNLLESNIYSNLIDGNYTNTSYIGFSIPYHNLKISNISVQVLYINGSSKDITNLAYETSITINDNITTHISSGEIQLNYFNTSNMIKVDGLTKYGPIQLINNFEGYISIT</sequence>
<dbReference type="AlphaFoldDB" id="D6GVE1"/>
<evidence type="ECO:0000256" key="1">
    <source>
        <dbReference type="SAM" id="Phobius"/>
    </source>
</evidence>
<keyword evidence="1" id="KW-0812">Transmembrane</keyword>
<evidence type="ECO:0000313" key="3">
    <source>
        <dbReference type="Proteomes" id="UP000009376"/>
    </source>
</evidence>
<dbReference type="EMBL" id="GG745553">
    <property type="protein sequence ID" value="EFD92779.1"/>
    <property type="molecule type" value="Genomic_DNA"/>
</dbReference>
<gene>
    <name evidence="2" type="ORF">BJBARM5_0453</name>
</gene>
<evidence type="ECO:0000313" key="2">
    <source>
        <dbReference type="EMBL" id="EFD92779.1"/>
    </source>
</evidence>
<organism evidence="2 3">
    <name type="scientific">Candidatus Parvarchaeum acidophilus ARMAN-5</name>
    <dbReference type="NCBI Taxonomy" id="662762"/>
    <lineage>
        <taxon>Archaea</taxon>
        <taxon>Candidatus Parvarchaeota</taxon>
        <taxon>Candidatus Parvarchaeum</taxon>
    </lineage>
</organism>
<proteinExistence type="predicted"/>
<keyword evidence="1" id="KW-0472">Membrane</keyword>
<feature type="transmembrane region" description="Helical" evidence="1">
    <location>
        <begin position="30"/>
        <end position="50"/>
    </location>
</feature>
<name>D6GVE1_PARA5</name>
<keyword evidence="1" id="KW-1133">Transmembrane helix</keyword>
<accession>D6GVE1</accession>